<organism evidence="2 3">
    <name type="scientific">Ambispora leptoticha</name>
    <dbReference type="NCBI Taxonomy" id="144679"/>
    <lineage>
        <taxon>Eukaryota</taxon>
        <taxon>Fungi</taxon>
        <taxon>Fungi incertae sedis</taxon>
        <taxon>Mucoromycota</taxon>
        <taxon>Glomeromycotina</taxon>
        <taxon>Glomeromycetes</taxon>
        <taxon>Archaeosporales</taxon>
        <taxon>Ambisporaceae</taxon>
        <taxon>Ambispora</taxon>
    </lineage>
</organism>
<name>A0A9N9G7X0_9GLOM</name>
<accession>A0A9N9G7X0</accession>
<feature type="compositionally biased region" description="Polar residues" evidence="1">
    <location>
        <begin position="30"/>
        <end position="45"/>
    </location>
</feature>
<dbReference type="AlphaFoldDB" id="A0A9N9G7X0"/>
<protein>
    <submittedName>
        <fullName evidence="2">11381_t:CDS:1</fullName>
    </submittedName>
</protein>
<sequence length="144" mass="16149">MDTNVKNITPAPSIEEVSSMLNRSRRESPTDNASNVNNAGRNLDNVTYSSSSDLANITPTLNMYASQNDSDFSMPDGGGSQPLESIMKRENIGLRRFSLTLYRNRKETMVYIMKVMRKSVASVEAYHLVDRSHLRTDNNVPAYP</sequence>
<evidence type="ECO:0000313" key="3">
    <source>
        <dbReference type="Proteomes" id="UP000789508"/>
    </source>
</evidence>
<dbReference type="EMBL" id="CAJVPS010003546">
    <property type="protein sequence ID" value="CAG8591135.1"/>
    <property type="molecule type" value="Genomic_DNA"/>
</dbReference>
<proteinExistence type="predicted"/>
<dbReference type="Proteomes" id="UP000789508">
    <property type="component" value="Unassembled WGS sequence"/>
</dbReference>
<feature type="region of interest" description="Disordered" evidence="1">
    <location>
        <begin position="1"/>
        <end position="45"/>
    </location>
</feature>
<gene>
    <name evidence="2" type="ORF">ALEPTO_LOCUS7710</name>
</gene>
<keyword evidence="3" id="KW-1185">Reference proteome</keyword>
<evidence type="ECO:0000256" key="1">
    <source>
        <dbReference type="SAM" id="MobiDB-lite"/>
    </source>
</evidence>
<reference evidence="2" key="1">
    <citation type="submission" date="2021-06" db="EMBL/GenBank/DDBJ databases">
        <authorList>
            <person name="Kallberg Y."/>
            <person name="Tangrot J."/>
            <person name="Rosling A."/>
        </authorList>
    </citation>
    <scope>NUCLEOTIDE SEQUENCE</scope>
    <source>
        <strain evidence="2">FL130A</strain>
    </source>
</reference>
<comment type="caution">
    <text evidence="2">The sequence shown here is derived from an EMBL/GenBank/DDBJ whole genome shotgun (WGS) entry which is preliminary data.</text>
</comment>
<evidence type="ECO:0000313" key="2">
    <source>
        <dbReference type="EMBL" id="CAG8591135.1"/>
    </source>
</evidence>